<dbReference type="RefSeq" id="WP_345735069.1">
    <property type="nucleotide sequence ID" value="NZ_BAABIA010000002.1"/>
</dbReference>
<comment type="caution">
    <text evidence="2">The sequence shown here is derived from an EMBL/GenBank/DDBJ whole genome shotgun (WGS) entry which is preliminary data.</text>
</comment>
<reference evidence="3" key="1">
    <citation type="journal article" date="2019" name="Int. J. Syst. Evol. Microbiol.">
        <title>The Global Catalogue of Microorganisms (GCM) 10K type strain sequencing project: providing services to taxonomists for standard genome sequencing and annotation.</title>
        <authorList>
            <consortium name="The Broad Institute Genomics Platform"/>
            <consortium name="The Broad Institute Genome Sequencing Center for Infectious Disease"/>
            <person name="Wu L."/>
            <person name="Ma J."/>
        </authorList>
    </citation>
    <scope>NUCLEOTIDE SEQUENCE [LARGE SCALE GENOMIC DNA]</scope>
    <source>
        <strain evidence="3">JCM 18053</strain>
    </source>
</reference>
<dbReference type="EMBL" id="BAABIA010000002">
    <property type="protein sequence ID" value="GAA5135147.1"/>
    <property type="molecule type" value="Genomic_DNA"/>
</dbReference>
<evidence type="ECO:0000256" key="1">
    <source>
        <dbReference type="SAM" id="MobiDB-lite"/>
    </source>
</evidence>
<evidence type="ECO:0000313" key="2">
    <source>
        <dbReference type="EMBL" id="GAA5135147.1"/>
    </source>
</evidence>
<feature type="compositionally biased region" description="Basic and acidic residues" evidence="1">
    <location>
        <begin position="43"/>
        <end position="53"/>
    </location>
</feature>
<keyword evidence="3" id="KW-1185">Reference proteome</keyword>
<sequence>MADQSTEAAAKLEKLGARLRQTVAAQHPTEEKDIQIALGAVKEQWEKEQEAQRQKKPTPSKTQEREPEPPEADR</sequence>
<dbReference type="Proteomes" id="UP001499852">
    <property type="component" value="Unassembled WGS sequence"/>
</dbReference>
<organism evidence="2 3">
    <name type="scientific">Prosthecobacter algae</name>
    <dbReference type="NCBI Taxonomy" id="1144682"/>
    <lineage>
        <taxon>Bacteria</taxon>
        <taxon>Pseudomonadati</taxon>
        <taxon>Verrucomicrobiota</taxon>
        <taxon>Verrucomicrobiia</taxon>
        <taxon>Verrucomicrobiales</taxon>
        <taxon>Verrucomicrobiaceae</taxon>
        <taxon>Prosthecobacter</taxon>
    </lineage>
</organism>
<feature type="compositionally biased region" description="Basic and acidic residues" evidence="1">
    <location>
        <begin position="62"/>
        <end position="74"/>
    </location>
</feature>
<feature type="region of interest" description="Disordered" evidence="1">
    <location>
        <begin position="42"/>
        <end position="74"/>
    </location>
</feature>
<evidence type="ECO:0000313" key="3">
    <source>
        <dbReference type="Proteomes" id="UP001499852"/>
    </source>
</evidence>
<gene>
    <name evidence="2" type="ORF">GCM10023213_07950</name>
</gene>
<protein>
    <submittedName>
        <fullName evidence="2">Uncharacterized protein</fullName>
    </submittedName>
</protein>
<accession>A0ABP9NWN3</accession>
<name>A0ABP9NWN3_9BACT</name>
<proteinExistence type="predicted"/>